<reference evidence="2 3" key="2">
    <citation type="journal article" date="2018" name="Hortic Res">
        <title>Improved Brassica rapa reference genome by single-molecule sequencing and chromosome conformation capture technologies.</title>
        <authorList>
            <person name="Zhang L."/>
            <person name="Cai X."/>
            <person name="Wu J."/>
            <person name="Liu M."/>
            <person name="Grob S."/>
            <person name="Cheng F."/>
            <person name="Liang J."/>
            <person name="Cai C."/>
            <person name="Liu Z."/>
            <person name="Liu B."/>
            <person name="Wang F."/>
            <person name="Li S."/>
            <person name="Liu F."/>
            <person name="Li X."/>
            <person name="Cheng L."/>
            <person name="Yang W."/>
            <person name="Li M.H."/>
            <person name="Grossniklaus U."/>
            <person name="Zheng H."/>
            <person name="Wang X."/>
        </authorList>
    </citation>
    <scope>NUCLEOTIDE SEQUENCE [LARGE SCALE GENOMIC DNA]</scope>
    <source>
        <strain evidence="2 3">cv. Chiifu-401-42</strain>
    </source>
</reference>
<dbReference type="Gramene" id="Bra034650.1">
    <property type="protein sequence ID" value="Bra034650.1-P"/>
    <property type="gene ID" value="Bra034650"/>
</dbReference>
<dbReference type="OMA" id="FTVICTY"/>
<proteinExistence type="predicted"/>
<reference evidence="2 3" key="1">
    <citation type="journal article" date="2011" name="Nat. Genet.">
        <title>The genome of the mesopolyploid crop species Brassica rapa.</title>
        <authorList>
            <consortium name="Brassica rapa Genome Sequencing Project Consortium"/>
            <person name="Wang X."/>
            <person name="Wang H."/>
            <person name="Wang J."/>
            <person name="Sun R."/>
            <person name="Wu J."/>
            <person name="Liu S."/>
            <person name="Bai Y."/>
            <person name="Mun J.H."/>
            <person name="Bancroft I."/>
            <person name="Cheng F."/>
            <person name="Huang S."/>
            <person name="Li X."/>
            <person name="Hua W."/>
            <person name="Wang J."/>
            <person name="Wang X."/>
            <person name="Freeling M."/>
            <person name="Pires J.C."/>
            <person name="Paterson A.H."/>
            <person name="Chalhoub B."/>
            <person name="Wang B."/>
            <person name="Hayward A."/>
            <person name="Sharpe A.G."/>
            <person name="Park B.S."/>
            <person name="Weisshaar B."/>
            <person name="Liu B."/>
            <person name="Li B."/>
            <person name="Liu B."/>
            <person name="Tong C."/>
            <person name="Song C."/>
            <person name="Duran C."/>
            <person name="Peng C."/>
            <person name="Geng C."/>
            <person name="Koh C."/>
            <person name="Lin C."/>
            <person name="Edwards D."/>
            <person name="Mu D."/>
            <person name="Shen D."/>
            <person name="Soumpourou E."/>
            <person name="Li F."/>
            <person name="Fraser F."/>
            <person name="Conant G."/>
            <person name="Lassalle G."/>
            <person name="King G.J."/>
            <person name="Bonnema G."/>
            <person name="Tang H."/>
            <person name="Wang H."/>
            <person name="Belcram H."/>
            <person name="Zhou H."/>
            <person name="Hirakawa H."/>
            <person name="Abe H."/>
            <person name="Guo H."/>
            <person name="Wang H."/>
            <person name="Jin H."/>
            <person name="Parkin I.A."/>
            <person name="Batley J."/>
            <person name="Kim J.S."/>
            <person name="Just J."/>
            <person name="Li J."/>
            <person name="Xu J."/>
            <person name="Deng J."/>
            <person name="Kim J.A."/>
            <person name="Li J."/>
            <person name="Yu J."/>
            <person name="Meng J."/>
            <person name="Wang J."/>
            <person name="Min J."/>
            <person name="Poulain J."/>
            <person name="Wang J."/>
            <person name="Hatakeyama K."/>
            <person name="Wu K."/>
            <person name="Wang L."/>
            <person name="Fang L."/>
            <person name="Trick M."/>
            <person name="Links M.G."/>
            <person name="Zhao M."/>
            <person name="Jin M."/>
            <person name="Ramchiary N."/>
            <person name="Drou N."/>
            <person name="Berkman P.J."/>
            <person name="Cai Q."/>
            <person name="Huang Q."/>
            <person name="Li R."/>
            <person name="Tabata S."/>
            <person name="Cheng S."/>
            <person name="Zhang S."/>
            <person name="Zhang S."/>
            <person name="Huang S."/>
            <person name="Sato S."/>
            <person name="Sun S."/>
            <person name="Kwon S.J."/>
            <person name="Choi S.R."/>
            <person name="Lee T.H."/>
            <person name="Fan W."/>
            <person name="Zhao X."/>
            <person name="Tan X."/>
            <person name="Xu X."/>
            <person name="Wang Y."/>
            <person name="Qiu Y."/>
            <person name="Yin Y."/>
            <person name="Li Y."/>
            <person name="Du Y."/>
            <person name="Liao Y."/>
            <person name="Lim Y."/>
            <person name="Narusaka Y."/>
            <person name="Wang Y."/>
            <person name="Wang Z."/>
            <person name="Li Z."/>
            <person name="Wang Z."/>
            <person name="Xiong Z."/>
            <person name="Zhang Z."/>
        </authorList>
    </citation>
    <scope>NUCLEOTIDE SEQUENCE [LARGE SCALE GENOMIC DNA]</scope>
    <source>
        <strain evidence="2 3">cv. Chiifu-401-42</strain>
    </source>
</reference>
<name>M4F0Q5_BRACM</name>
<feature type="transmembrane region" description="Helical" evidence="1">
    <location>
        <begin position="34"/>
        <end position="53"/>
    </location>
</feature>
<keyword evidence="3" id="KW-1185">Reference proteome</keyword>
<dbReference type="HOGENOM" id="CLU_154145_0_0_1"/>
<keyword evidence="1" id="KW-0472">Membrane</keyword>
<feature type="transmembrane region" description="Helical" evidence="1">
    <location>
        <begin position="59"/>
        <end position="79"/>
    </location>
</feature>
<organism evidence="2 3">
    <name type="scientific">Brassica campestris</name>
    <name type="common">Field mustard</name>
    <dbReference type="NCBI Taxonomy" id="3711"/>
    <lineage>
        <taxon>Eukaryota</taxon>
        <taxon>Viridiplantae</taxon>
        <taxon>Streptophyta</taxon>
        <taxon>Embryophyta</taxon>
        <taxon>Tracheophyta</taxon>
        <taxon>Spermatophyta</taxon>
        <taxon>Magnoliopsida</taxon>
        <taxon>eudicotyledons</taxon>
        <taxon>Gunneridae</taxon>
        <taxon>Pentapetalae</taxon>
        <taxon>rosids</taxon>
        <taxon>malvids</taxon>
        <taxon>Brassicales</taxon>
        <taxon>Brassicaceae</taxon>
        <taxon>Brassiceae</taxon>
        <taxon>Brassica</taxon>
    </lineage>
</organism>
<evidence type="ECO:0000313" key="3">
    <source>
        <dbReference type="Proteomes" id="UP000011750"/>
    </source>
</evidence>
<dbReference type="Proteomes" id="UP000011750">
    <property type="component" value="Chromosome A08"/>
</dbReference>
<evidence type="ECO:0000256" key="1">
    <source>
        <dbReference type="SAM" id="Phobius"/>
    </source>
</evidence>
<reference evidence="2" key="3">
    <citation type="submission" date="2023-03" db="UniProtKB">
        <authorList>
            <consortium name="EnsemblPlants"/>
        </authorList>
    </citation>
    <scope>IDENTIFICATION</scope>
    <source>
        <strain evidence="2">cv. Chiifu-401-42</strain>
    </source>
</reference>
<keyword evidence="1" id="KW-0812">Transmembrane</keyword>
<protein>
    <submittedName>
        <fullName evidence="2">Uncharacterized protein</fullName>
    </submittedName>
</protein>
<dbReference type="EnsemblPlants" id="Bra034650.1">
    <property type="protein sequence ID" value="Bra034650.1-P"/>
    <property type="gene ID" value="Bra034650"/>
</dbReference>
<sequence>MNAFQHKDQLLSDFYSSGYFPNGRTEKEFNTLKHLINCLAVIVFTVICTYLTFFASMVWFKIYVSLVCAYLASTTHFNLRSVPLVETAKKAFK</sequence>
<keyword evidence="1" id="KW-1133">Transmembrane helix</keyword>
<evidence type="ECO:0000313" key="2">
    <source>
        <dbReference type="EnsemblPlants" id="Bra034650.1-P"/>
    </source>
</evidence>
<dbReference type="STRING" id="51351.M4F0Q5"/>
<accession>M4F0Q5</accession>
<dbReference type="InParanoid" id="M4F0Q5"/>
<dbReference type="AlphaFoldDB" id="M4F0Q5"/>
<dbReference type="eggNOG" id="KOG1505">
    <property type="taxonomic scope" value="Eukaryota"/>
</dbReference>